<dbReference type="Pfam" id="PF07508">
    <property type="entry name" value="Recombinase"/>
    <property type="match status" value="1"/>
</dbReference>
<protein>
    <submittedName>
        <fullName evidence="5">Recombinase family protein</fullName>
    </submittedName>
</protein>
<evidence type="ECO:0000313" key="5">
    <source>
        <dbReference type="EMBL" id="XAG42612.1"/>
    </source>
</evidence>
<dbReference type="Gene3D" id="3.40.50.1390">
    <property type="entry name" value="Resolvase, N-terminal catalytic domain"/>
    <property type="match status" value="1"/>
</dbReference>
<dbReference type="PANTHER" id="PTHR30461">
    <property type="entry name" value="DNA-INVERTASE FROM LAMBDOID PROPHAGE"/>
    <property type="match status" value="1"/>
</dbReference>
<dbReference type="InterPro" id="IPR011109">
    <property type="entry name" value="DNA_bind_recombinase_dom"/>
</dbReference>
<evidence type="ECO:0000256" key="2">
    <source>
        <dbReference type="ARBA" id="ARBA00023172"/>
    </source>
</evidence>
<dbReference type="CDD" id="cd00338">
    <property type="entry name" value="Ser_Recombinase"/>
    <property type="match status" value="1"/>
</dbReference>
<name>A0AAU6TC13_9GAMM</name>
<accession>A0AAU6TC13</accession>
<keyword evidence="2" id="KW-0233">DNA recombination</keyword>
<feature type="coiled-coil region" evidence="3">
    <location>
        <begin position="432"/>
        <end position="459"/>
    </location>
</feature>
<dbReference type="SUPFAM" id="SSF53041">
    <property type="entry name" value="Resolvase-like"/>
    <property type="match status" value="1"/>
</dbReference>
<feature type="domain" description="Resolvase/invertase-type recombinase catalytic" evidence="4">
    <location>
        <begin position="22"/>
        <end position="185"/>
    </location>
</feature>
<proteinExistence type="predicted"/>
<gene>
    <name evidence="5" type="ORF">MRK42_06415</name>
</gene>
<dbReference type="Pfam" id="PF00239">
    <property type="entry name" value="Resolvase"/>
    <property type="match status" value="1"/>
</dbReference>
<dbReference type="InterPro" id="IPR050639">
    <property type="entry name" value="SSR_resolvase"/>
</dbReference>
<sequence>MHHVYKARDFTGMVQNHKGQNLYSYIRWSSEKQGQGTSHARQVSQARQFALEHGLNFIEVLDSGVSAYRGANASQGALGAFIAAVEDGAIPSDSWLYVENLDRLSRQAITNSQELFLKLLRLGLTIVTGSDGRIYKTESINNDNPLDLMLSILLFSRAHEESKTKADRTNRNVLALIDRHNSGLPVNIKSAGKHPFWIDDSGSQYEPIRLHATYASAAKKAVELFMQGWGSYRVCNYLNENYQCPPALKYKNKHGTIRAEGWSITALRKMRDNPALFGQRVINIQSKKYTLNNYYPPLISESDFINLKSIKENNKITCNKQYNTISLLSGLNILRCAKCRGPMSFFTHRNKIRYVCETGKAQKGCVPWSMDGTIAERLLVFPLLKNFIDLKLKGMSNSDQYQHKITELNEILLNINTQISNFEAVIGAGINLDSTIANLRNLQSQRETITLELKKVTEIAALKTSREQTVEQIVEFLFDNLTEQIINDIKHPNRQELRETIRNLFANVYLDKQDDKTYTIAFESQDNSFVVYSGDPNIAPTAVAEPSFPSTLFEPSAQDLNEIERLRATIDPATLNKLGGLTFKINELEEKLWSKMQPILSRFTPVLNKELKARK</sequence>
<dbReference type="Gene3D" id="3.90.1750.20">
    <property type="entry name" value="Putative Large Serine Recombinase, Chain B, Domain 2"/>
    <property type="match status" value="1"/>
</dbReference>
<dbReference type="GO" id="GO:0000150">
    <property type="term" value="F:DNA strand exchange activity"/>
    <property type="evidence" value="ECO:0007669"/>
    <property type="project" value="InterPro"/>
</dbReference>
<evidence type="ECO:0000259" key="4">
    <source>
        <dbReference type="SMART" id="SM00857"/>
    </source>
</evidence>
<dbReference type="GO" id="GO:0003677">
    <property type="term" value="F:DNA binding"/>
    <property type="evidence" value="ECO:0007669"/>
    <property type="project" value="UniProtKB-KW"/>
</dbReference>
<reference evidence="5" key="1">
    <citation type="submission" date="2022-03" db="EMBL/GenBank/DDBJ databases">
        <title>Sea Food Isolates.</title>
        <authorList>
            <person name="Li C."/>
        </authorList>
    </citation>
    <scope>NUCLEOTIDE SEQUENCE</scope>
    <source>
        <strain evidence="5">19NY04SH05-1</strain>
    </source>
</reference>
<evidence type="ECO:0000256" key="3">
    <source>
        <dbReference type="SAM" id="Coils"/>
    </source>
</evidence>
<dbReference type="SMART" id="SM00857">
    <property type="entry name" value="Resolvase"/>
    <property type="match status" value="1"/>
</dbReference>
<organism evidence="5">
    <name type="scientific">Aeromonas sp. 19NY04SH05-1</name>
    <dbReference type="NCBI Taxonomy" id="2920537"/>
    <lineage>
        <taxon>Bacteria</taxon>
        <taxon>Pseudomonadati</taxon>
        <taxon>Pseudomonadota</taxon>
        <taxon>Gammaproteobacteria</taxon>
        <taxon>Aeromonadales</taxon>
        <taxon>Aeromonadaceae</taxon>
        <taxon>Aeromonas</taxon>
    </lineage>
</organism>
<dbReference type="RefSeq" id="WP_354688926.1">
    <property type="nucleotide sequence ID" value="NZ_CP095328.1"/>
</dbReference>
<keyword evidence="1" id="KW-0238">DNA-binding</keyword>
<evidence type="ECO:0000256" key="1">
    <source>
        <dbReference type="ARBA" id="ARBA00023125"/>
    </source>
</evidence>
<dbReference type="PANTHER" id="PTHR30461:SF2">
    <property type="entry name" value="SERINE RECOMBINASE PINE-RELATED"/>
    <property type="match status" value="1"/>
</dbReference>
<keyword evidence="3" id="KW-0175">Coiled coil</keyword>
<dbReference type="InterPro" id="IPR036162">
    <property type="entry name" value="Resolvase-like_N_sf"/>
</dbReference>
<dbReference type="AlphaFoldDB" id="A0AAU6TC13"/>
<dbReference type="EMBL" id="CP095328">
    <property type="protein sequence ID" value="XAG42612.1"/>
    <property type="molecule type" value="Genomic_DNA"/>
</dbReference>
<dbReference type="InterPro" id="IPR006119">
    <property type="entry name" value="Resolv_N"/>
</dbReference>
<dbReference type="InterPro" id="IPR038109">
    <property type="entry name" value="DNA_bind_recomb_sf"/>
</dbReference>